<dbReference type="RefSeq" id="WP_111455980.1">
    <property type="nucleotide sequence ID" value="NZ_QFYP01000001.1"/>
</dbReference>
<evidence type="ECO:0000313" key="2">
    <source>
        <dbReference type="EMBL" id="RAK58687.1"/>
    </source>
</evidence>
<name>A0A328AVR2_9CAUL</name>
<comment type="caution">
    <text evidence="2">The sequence shown here is derived from an EMBL/GenBank/DDBJ whole genome shotgun (WGS) entry which is preliminary data.</text>
</comment>
<proteinExistence type="predicted"/>
<organism evidence="2 3">
    <name type="scientific">Phenylobacterium hankyongense</name>
    <dbReference type="NCBI Taxonomy" id="1813876"/>
    <lineage>
        <taxon>Bacteria</taxon>
        <taxon>Pseudomonadati</taxon>
        <taxon>Pseudomonadota</taxon>
        <taxon>Alphaproteobacteria</taxon>
        <taxon>Caulobacterales</taxon>
        <taxon>Caulobacteraceae</taxon>
        <taxon>Phenylobacterium</taxon>
    </lineage>
</organism>
<dbReference type="OrthoDB" id="7949219at2"/>
<sequence length="176" mass="19629">MAKLFFGLNQSLDGYVDHDRFAPGPALFRHFCEEVGGLTGSLYGRRLYEVMRYWDEDDPEWDAAERDFAAAWRRQPKWVVSRSLKSVGPNATLVGDDVEAVVRGLKAELAGEIQVGGPDLARSLTDLGLIDEYRLYIRPVVLGHGKPFFAGPRPPLRLVANDLIGEDAIRLTYVPA</sequence>
<dbReference type="AlphaFoldDB" id="A0A328AVR2"/>
<reference evidence="3" key="1">
    <citation type="submission" date="2018-05" db="EMBL/GenBank/DDBJ databases">
        <authorList>
            <person name="Li X."/>
        </authorList>
    </citation>
    <scope>NUCLEOTIDE SEQUENCE [LARGE SCALE GENOMIC DNA]</scope>
    <source>
        <strain evidence="3">HKS-05</strain>
    </source>
</reference>
<dbReference type="Gene3D" id="3.40.430.10">
    <property type="entry name" value="Dihydrofolate Reductase, subunit A"/>
    <property type="match status" value="1"/>
</dbReference>
<dbReference type="InterPro" id="IPR002734">
    <property type="entry name" value="RibDG_C"/>
</dbReference>
<accession>A0A328AVR2</accession>
<dbReference type="EMBL" id="QFYP01000001">
    <property type="protein sequence ID" value="RAK58687.1"/>
    <property type="molecule type" value="Genomic_DNA"/>
</dbReference>
<dbReference type="SUPFAM" id="SSF53597">
    <property type="entry name" value="Dihydrofolate reductase-like"/>
    <property type="match status" value="1"/>
</dbReference>
<keyword evidence="3" id="KW-1185">Reference proteome</keyword>
<dbReference type="Pfam" id="PF01872">
    <property type="entry name" value="RibD_C"/>
    <property type="match status" value="1"/>
</dbReference>
<dbReference type="Proteomes" id="UP000249842">
    <property type="component" value="Unassembled WGS sequence"/>
</dbReference>
<gene>
    <name evidence="2" type="ORF">DJ021_02165</name>
</gene>
<feature type="domain" description="Bacterial bifunctional deaminase-reductase C-terminal" evidence="1">
    <location>
        <begin position="6"/>
        <end position="158"/>
    </location>
</feature>
<protein>
    <submittedName>
        <fullName evidence="2">Dihydrofolate reductase</fullName>
    </submittedName>
</protein>
<evidence type="ECO:0000313" key="3">
    <source>
        <dbReference type="Proteomes" id="UP000249842"/>
    </source>
</evidence>
<dbReference type="InterPro" id="IPR024072">
    <property type="entry name" value="DHFR-like_dom_sf"/>
</dbReference>
<evidence type="ECO:0000259" key="1">
    <source>
        <dbReference type="Pfam" id="PF01872"/>
    </source>
</evidence>
<dbReference type="GO" id="GO:0009231">
    <property type="term" value="P:riboflavin biosynthetic process"/>
    <property type="evidence" value="ECO:0007669"/>
    <property type="project" value="InterPro"/>
</dbReference>
<dbReference type="GO" id="GO:0008703">
    <property type="term" value="F:5-amino-6-(5-phosphoribosylamino)uracil reductase activity"/>
    <property type="evidence" value="ECO:0007669"/>
    <property type="project" value="InterPro"/>
</dbReference>